<comment type="caution">
    <text evidence="2">The sequence shown here is derived from an EMBL/GenBank/DDBJ whole genome shotgun (WGS) entry which is preliminary data.</text>
</comment>
<feature type="transmembrane region" description="Helical" evidence="1">
    <location>
        <begin position="93"/>
        <end position="115"/>
    </location>
</feature>
<organism evidence="2 3">
    <name type="scientific">Pseudohongiella acticola</name>
    <dbReference type="NCBI Taxonomy" id="1524254"/>
    <lineage>
        <taxon>Bacteria</taxon>
        <taxon>Pseudomonadati</taxon>
        <taxon>Pseudomonadota</taxon>
        <taxon>Gammaproteobacteria</taxon>
        <taxon>Pseudomonadales</taxon>
        <taxon>Pseudohongiellaceae</taxon>
        <taxon>Pseudohongiella</taxon>
    </lineage>
</organism>
<sequence length="143" mass="15939">MSDEHREPLELNDAAAGGSEVEDELNAWLAWLRQLGALGGALTVLATAEIRLAGGDLRRLLLLALLFLPIIIFVWLGLSVFLSWLAYSLSGMPGLGFFAFLVMQVGAALYMVFLFRKYRRSLTLPMTRRYLDEIIKDVKHGPS</sequence>
<dbReference type="AlphaFoldDB" id="A0A1E8CJG7"/>
<keyword evidence="1" id="KW-1133">Transmembrane helix</keyword>
<dbReference type="EMBL" id="MASR01000001">
    <property type="protein sequence ID" value="OFE12407.1"/>
    <property type="molecule type" value="Genomic_DNA"/>
</dbReference>
<accession>A0A1E8CJG7</accession>
<gene>
    <name evidence="2" type="ORF">PHACT_04030</name>
</gene>
<dbReference type="STRING" id="1524254.PHACT_04030"/>
<name>A0A1E8CJG7_9GAMM</name>
<evidence type="ECO:0008006" key="4">
    <source>
        <dbReference type="Google" id="ProtNLM"/>
    </source>
</evidence>
<proteinExistence type="predicted"/>
<dbReference type="RefSeq" id="WP_070116030.1">
    <property type="nucleotide sequence ID" value="NZ_CAXATG010000007.1"/>
</dbReference>
<feature type="transmembrane region" description="Helical" evidence="1">
    <location>
        <begin position="60"/>
        <end position="87"/>
    </location>
</feature>
<evidence type="ECO:0000256" key="1">
    <source>
        <dbReference type="SAM" id="Phobius"/>
    </source>
</evidence>
<keyword evidence="1" id="KW-0812">Transmembrane</keyword>
<keyword evidence="1" id="KW-0472">Membrane</keyword>
<feature type="transmembrane region" description="Helical" evidence="1">
    <location>
        <begin position="28"/>
        <end position="48"/>
    </location>
</feature>
<reference evidence="3" key="1">
    <citation type="submission" date="2016-07" db="EMBL/GenBank/DDBJ databases">
        <authorList>
            <person name="Florea S."/>
            <person name="Webb J.S."/>
            <person name="Jaromczyk J."/>
            <person name="Schardl C.L."/>
        </authorList>
    </citation>
    <scope>NUCLEOTIDE SEQUENCE [LARGE SCALE GENOMIC DNA]</scope>
    <source>
        <strain evidence="3">KCTC 42131</strain>
    </source>
</reference>
<keyword evidence="3" id="KW-1185">Reference proteome</keyword>
<dbReference type="Proteomes" id="UP000175669">
    <property type="component" value="Unassembled WGS sequence"/>
</dbReference>
<evidence type="ECO:0000313" key="3">
    <source>
        <dbReference type="Proteomes" id="UP000175669"/>
    </source>
</evidence>
<evidence type="ECO:0000313" key="2">
    <source>
        <dbReference type="EMBL" id="OFE12407.1"/>
    </source>
</evidence>
<protein>
    <recommendedName>
        <fullName evidence="4">Phage holin family protein</fullName>
    </recommendedName>
</protein>